<dbReference type="EMBL" id="FNCN01000009">
    <property type="protein sequence ID" value="SDG91038.1"/>
    <property type="molecule type" value="Genomic_DNA"/>
</dbReference>
<sequence length="86" mass="9308">MNTPWRADPLASLTRRLCNPPDSGEGDECPDIWELDNGDIAVVGQDLTGTYIGSRRPGELKIAQDERLVVIPRSTFLSAKAAIADA</sequence>
<proteinExistence type="predicted"/>
<evidence type="ECO:0000313" key="2">
    <source>
        <dbReference type="Proteomes" id="UP000198923"/>
    </source>
</evidence>
<gene>
    <name evidence="1" type="ORF">SAMN05421505_10986</name>
</gene>
<keyword evidence="2" id="KW-1185">Reference proteome</keyword>
<dbReference type="OrthoDB" id="198436at2"/>
<dbReference type="RefSeq" id="WP_093170549.1">
    <property type="nucleotide sequence ID" value="NZ_FNCN01000009.1"/>
</dbReference>
<dbReference type="AlphaFoldDB" id="A0A1G7Y3L2"/>
<organism evidence="1 2">
    <name type="scientific">Sinosporangium album</name>
    <dbReference type="NCBI Taxonomy" id="504805"/>
    <lineage>
        <taxon>Bacteria</taxon>
        <taxon>Bacillati</taxon>
        <taxon>Actinomycetota</taxon>
        <taxon>Actinomycetes</taxon>
        <taxon>Streptosporangiales</taxon>
        <taxon>Streptosporangiaceae</taxon>
        <taxon>Sinosporangium</taxon>
    </lineage>
</organism>
<dbReference type="STRING" id="504805.SAMN05421505_10986"/>
<protein>
    <submittedName>
        <fullName evidence="1">Uncharacterized protein</fullName>
    </submittedName>
</protein>
<dbReference type="Proteomes" id="UP000198923">
    <property type="component" value="Unassembled WGS sequence"/>
</dbReference>
<reference evidence="1 2" key="1">
    <citation type="submission" date="2016-10" db="EMBL/GenBank/DDBJ databases">
        <authorList>
            <person name="de Groot N.N."/>
        </authorList>
    </citation>
    <scope>NUCLEOTIDE SEQUENCE [LARGE SCALE GENOMIC DNA]</scope>
    <source>
        <strain evidence="1 2">CPCC 201354</strain>
    </source>
</reference>
<name>A0A1G7Y3L2_9ACTN</name>
<evidence type="ECO:0000313" key="1">
    <source>
        <dbReference type="EMBL" id="SDG91038.1"/>
    </source>
</evidence>
<accession>A0A1G7Y3L2</accession>